<proteinExistence type="predicted"/>
<sequence length="66" mass="7076">MADPAYHEDDDEPGVFDIADDAADEAATLRGLADAEAGRVVSHEAVKRWLLSWGTDNPLPPPKCGE</sequence>
<keyword evidence="2" id="KW-1185">Reference proteome</keyword>
<organism evidence="1 2">
    <name type="scientific">Brevundimonas aurantiaca</name>
    <dbReference type="NCBI Taxonomy" id="74316"/>
    <lineage>
        <taxon>Bacteria</taxon>
        <taxon>Pseudomonadati</taxon>
        <taxon>Pseudomonadota</taxon>
        <taxon>Alphaproteobacteria</taxon>
        <taxon>Caulobacterales</taxon>
        <taxon>Caulobacteraceae</taxon>
        <taxon>Brevundimonas</taxon>
    </lineage>
</organism>
<evidence type="ECO:0000313" key="2">
    <source>
        <dbReference type="Proteomes" id="UP000527324"/>
    </source>
</evidence>
<dbReference type="GeneID" id="88839324"/>
<dbReference type="RefSeq" id="WP_007442400.1">
    <property type="nucleotide sequence ID" value="NZ_CAJFZS010000001.1"/>
</dbReference>
<name>A0A7W9C3M4_9CAUL</name>
<dbReference type="EMBL" id="JACHOQ010000001">
    <property type="protein sequence ID" value="MBB5738481.1"/>
    <property type="molecule type" value="Genomic_DNA"/>
</dbReference>
<accession>A0A7W9C3M4</accession>
<comment type="caution">
    <text evidence="1">The sequence shown here is derived from an EMBL/GenBank/DDBJ whole genome shotgun (WGS) entry which is preliminary data.</text>
</comment>
<dbReference type="Proteomes" id="UP000527324">
    <property type="component" value="Unassembled WGS sequence"/>
</dbReference>
<gene>
    <name evidence="1" type="ORF">GGQ93_000172</name>
</gene>
<reference evidence="1 2" key="1">
    <citation type="submission" date="2020-08" db="EMBL/GenBank/DDBJ databases">
        <title>Genomic Encyclopedia of Type Strains, Phase IV (KMG-IV): sequencing the most valuable type-strain genomes for metagenomic binning, comparative biology and taxonomic classification.</title>
        <authorList>
            <person name="Goeker M."/>
        </authorList>
    </citation>
    <scope>NUCLEOTIDE SEQUENCE [LARGE SCALE GENOMIC DNA]</scope>
    <source>
        <strain evidence="1 2">DSM 4731</strain>
    </source>
</reference>
<protein>
    <submittedName>
        <fullName evidence="1">Putative transcriptional regulator</fullName>
    </submittedName>
</protein>
<evidence type="ECO:0000313" key="1">
    <source>
        <dbReference type="EMBL" id="MBB5738481.1"/>
    </source>
</evidence>
<dbReference type="AlphaFoldDB" id="A0A7W9C3M4"/>